<dbReference type="InterPro" id="IPR050595">
    <property type="entry name" value="Bact_response_regulator"/>
</dbReference>
<comment type="caution">
    <text evidence="4">The sequence shown here is derived from an EMBL/GenBank/DDBJ whole genome shotgun (WGS) entry which is preliminary data.</text>
</comment>
<evidence type="ECO:0000313" key="4">
    <source>
        <dbReference type="EMBL" id="KAA9353640.1"/>
    </source>
</evidence>
<keyword evidence="5" id="KW-1185">Reference proteome</keyword>
<dbReference type="EMBL" id="VTWS01000003">
    <property type="protein sequence ID" value="KAA9353640.1"/>
    <property type="molecule type" value="Genomic_DNA"/>
</dbReference>
<dbReference type="PROSITE" id="PS50110">
    <property type="entry name" value="RESPONSE_REGULATORY"/>
    <property type="match status" value="1"/>
</dbReference>
<dbReference type="PANTHER" id="PTHR44591">
    <property type="entry name" value="STRESS RESPONSE REGULATOR PROTEIN 1"/>
    <property type="match status" value="1"/>
</dbReference>
<reference evidence="4 5" key="1">
    <citation type="submission" date="2019-09" db="EMBL/GenBank/DDBJ databases">
        <title>Genome Sequence of Larkinella sp MA1.</title>
        <authorList>
            <person name="Srinivasan S."/>
        </authorList>
    </citation>
    <scope>NUCLEOTIDE SEQUENCE [LARGE SCALE GENOMIC DNA]</scope>
    <source>
        <strain evidence="4 5">MA1</strain>
    </source>
</reference>
<sequence>MVQIVEEKINRKPKILIVDDDATYRQLLTLHLSKAGYEVFLARDGYEALNWLRPEQQPDLILLDLLMPRFSGVDVLTKLKTSTSKTPVILISGAEWPIARQGANESSPDAFLMKPFAMKSLLEKIESLLSPASQADPV</sequence>
<dbReference type="SMART" id="SM00448">
    <property type="entry name" value="REC"/>
    <property type="match status" value="1"/>
</dbReference>
<dbReference type="PANTHER" id="PTHR44591:SF3">
    <property type="entry name" value="RESPONSE REGULATORY DOMAIN-CONTAINING PROTEIN"/>
    <property type="match status" value="1"/>
</dbReference>
<dbReference type="SUPFAM" id="SSF52172">
    <property type="entry name" value="CheY-like"/>
    <property type="match status" value="1"/>
</dbReference>
<dbReference type="AlphaFoldDB" id="A0A5N1JIK4"/>
<dbReference type="Proteomes" id="UP000326344">
    <property type="component" value="Unassembled WGS sequence"/>
</dbReference>
<gene>
    <name evidence="4" type="ORF">F0P93_13465</name>
</gene>
<protein>
    <submittedName>
        <fullName evidence="4">Response regulator</fullName>
    </submittedName>
</protein>
<keyword evidence="1 2" id="KW-0597">Phosphoprotein</keyword>
<dbReference type="InterPro" id="IPR011006">
    <property type="entry name" value="CheY-like_superfamily"/>
</dbReference>
<evidence type="ECO:0000256" key="2">
    <source>
        <dbReference type="PROSITE-ProRule" id="PRU00169"/>
    </source>
</evidence>
<dbReference type="Gene3D" id="3.40.50.2300">
    <property type="match status" value="1"/>
</dbReference>
<evidence type="ECO:0000256" key="1">
    <source>
        <dbReference type="ARBA" id="ARBA00022553"/>
    </source>
</evidence>
<organism evidence="4 5">
    <name type="scientific">Larkinella humicola</name>
    <dbReference type="NCBI Taxonomy" id="2607654"/>
    <lineage>
        <taxon>Bacteria</taxon>
        <taxon>Pseudomonadati</taxon>
        <taxon>Bacteroidota</taxon>
        <taxon>Cytophagia</taxon>
        <taxon>Cytophagales</taxon>
        <taxon>Spirosomataceae</taxon>
        <taxon>Larkinella</taxon>
    </lineage>
</organism>
<evidence type="ECO:0000313" key="5">
    <source>
        <dbReference type="Proteomes" id="UP000326344"/>
    </source>
</evidence>
<proteinExistence type="predicted"/>
<dbReference type="GO" id="GO:0000160">
    <property type="term" value="P:phosphorelay signal transduction system"/>
    <property type="evidence" value="ECO:0007669"/>
    <property type="project" value="InterPro"/>
</dbReference>
<accession>A0A5N1JIK4</accession>
<dbReference type="InterPro" id="IPR001789">
    <property type="entry name" value="Sig_transdc_resp-reg_receiver"/>
</dbReference>
<dbReference type="Pfam" id="PF00072">
    <property type="entry name" value="Response_reg"/>
    <property type="match status" value="1"/>
</dbReference>
<dbReference type="CDD" id="cd00156">
    <property type="entry name" value="REC"/>
    <property type="match status" value="1"/>
</dbReference>
<name>A0A5N1JIK4_9BACT</name>
<dbReference type="RefSeq" id="WP_150876927.1">
    <property type="nucleotide sequence ID" value="NZ_VTWS01000003.1"/>
</dbReference>
<feature type="modified residue" description="4-aspartylphosphate" evidence="2">
    <location>
        <position position="64"/>
    </location>
</feature>
<evidence type="ECO:0000259" key="3">
    <source>
        <dbReference type="PROSITE" id="PS50110"/>
    </source>
</evidence>
<feature type="domain" description="Response regulatory" evidence="3">
    <location>
        <begin position="14"/>
        <end position="129"/>
    </location>
</feature>